<dbReference type="Gene3D" id="2.60.120.560">
    <property type="entry name" value="Exo-inulinase, domain 1"/>
    <property type="match status" value="1"/>
</dbReference>
<feature type="compositionally biased region" description="Low complexity" evidence="5">
    <location>
        <begin position="23"/>
        <end position="36"/>
    </location>
</feature>
<dbReference type="Pfam" id="PF00251">
    <property type="entry name" value="Glyco_hydro_32N"/>
    <property type="match status" value="1"/>
</dbReference>
<comment type="caution">
    <text evidence="8">The sequence shown here is derived from an EMBL/GenBank/DDBJ whole genome shotgun (WGS) entry which is preliminary data.</text>
</comment>
<sequence length="821" mass="87640">MTDDEPRLGFLVEGSAGGGDAGDGSASDGIDGSAGAPTSDGPASDGGTEETGGGRKSGTEAAAALAFARDVVGRVERVALSAVAAGEADLDRFDALWWHAYDPVSDPGAVADCAEPIRAFLAEGGGLFCSARALAQVSALGIDPVPPDATGTEEVTDPVGPLWHPLYEGHPAVDGLSGLRHHIRPAGSTAPYARYENVLPERADVLASTYRGVEDVPGEVAVLQWRIGSGTVIGVGVGMEFAQHDDATTEATRERFAADTIRWLAGESEYDTALATGRPKSGRELERYRDALSGDRDRPSYHVTPPVNWLNDPNGMIHHDGTYHLFYQYNPAGPFHGTVHWGHAVSEDLVRWEDRPVAMSPDPGGPDRDGCWSGCAVAVDVLDDGDPGSGPRVVPAGDDAGSPVEASDADAVYALYTGGRDGWQRPCLATATDADLTRLEPDAANPVIRSPPAELDLLSTPGEPAHFRDHCLWYEDGRWHQLVGAGLQDRGGAAILYTSRDLREWSYEGPALVTEAAEPGVVWECPELLRFPDGDLLHVSDYEDVRYVLGAFDADAGRFRVDDEGVLDPGAFYAPQSLTAPDGRTVTVGWLREERSAESRWDAGWAGAMSLPREVAVVDGELRQRPAREVDRLRGRQLVDRVLTAGSTPERLDATGEAFEIRARLDPDVGPGSVVSLHVRESADGAERTTIRIGGDRVVVDRSESSLDRDARDSPVCVAVADLERPLDVRLFVDASVLELFVNGRRALATRIYPTRHDATGVSIVADAEGEADVGSERSVDARSEEEANADAAGVEVDLSMWRMEGAWPGVAGGDRRAYSR</sequence>
<feature type="domain" description="Glycosyl hydrolase family 32 C-terminal" evidence="7">
    <location>
        <begin position="629"/>
        <end position="769"/>
    </location>
</feature>
<dbReference type="InterPro" id="IPR029062">
    <property type="entry name" value="Class_I_gatase-like"/>
</dbReference>
<dbReference type="Proteomes" id="UP001596118">
    <property type="component" value="Unassembled WGS sequence"/>
</dbReference>
<dbReference type="SUPFAM" id="SSF49899">
    <property type="entry name" value="Concanavalin A-like lectins/glucanases"/>
    <property type="match status" value="1"/>
</dbReference>
<dbReference type="InterPro" id="IPR023296">
    <property type="entry name" value="Glyco_hydro_beta-prop_sf"/>
</dbReference>
<dbReference type="SMART" id="SM00640">
    <property type="entry name" value="Glyco_32"/>
    <property type="match status" value="1"/>
</dbReference>
<dbReference type="PROSITE" id="PS00609">
    <property type="entry name" value="GLYCOSYL_HYDROL_F32"/>
    <property type="match status" value="1"/>
</dbReference>
<feature type="region of interest" description="Disordered" evidence="5">
    <location>
        <begin position="773"/>
        <end position="792"/>
    </location>
</feature>
<dbReference type="AlphaFoldDB" id="A0ABD5R2V1"/>
<organism evidence="8 9">
    <name type="scientific">Halorubrum rubrum</name>
    <dbReference type="NCBI Taxonomy" id="1126240"/>
    <lineage>
        <taxon>Archaea</taxon>
        <taxon>Methanobacteriati</taxon>
        <taxon>Methanobacteriota</taxon>
        <taxon>Stenosarchaea group</taxon>
        <taxon>Halobacteria</taxon>
        <taxon>Halobacteriales</taxon>
        <taxon>Haloferacaceae</taxon>
        <taxon>Halorubrum</taxon>
    </lineage>
</organism>
<dbReference type="CDD" id="cd08996">
    <property type="entry name" value="GH32_FFase"/>
    <property type="match status" value="1"/>
</dbReference>
<reference evidence="8 9" key="1">
    <citation type="journal article" date="2019" name="Int. J. Syst. Evol. Microbiol.">
        <title>The Global Catalogue of Microorganisms (GCM) 10K type strain sequencing project: providing services to taxonomists for standard genome sequencing and annotation.</title>
        <authorList>
            <consortium name="The Broad Institute Genomics Platform"/>
            <consortium name="The Broad Institute Genome Sequencing Center for Infectious Disease"/>
            <person name="Wu L."/>
            <person name="Ma J."/>
        </authorList>
    </citation>
    <scope>NUCLEOTIDE SEQUENCE [LARGE SCALE GENOMIC DNA]</scope>
    <source>
        <strain evidence="8 9">CGMCC 1.12124</strain>
    </source>
</reference>
<dbReference type="RefSeq" id="WP_256411758.1">
    <property type="nucleotide sequence ID" value="NZ_JANHDM010000006.1"/>
</dbReference>
<evidence type="ECO:0000256" key="1">
    <source>
        <dbReference type="ARBA" id="ARBA00009902"/>
    </source>
</evidence>
<dbReference type="Gene3D" id="2.115.10.20">
    <property type="entry name" value="Glycosyl hydrolase domain, family 43"/>
    <property type="match status" value="1"/>
</dbReference>
<evidence type="ECO:0000313" key="8">
    <source>
        <dbReference type="EMBL" id="MFC5279194.1"/>
    </source>
</evidence>
<feature type="domain" description="Glycosyl hydrolase family 32 N-terminal" evidence="6">
    <location>
        <begin position="302"/>
        <end position="626"/>
    </location>
</feature>
<dbReference type="InterPro" id="IPR001362">
    <property type="entry name" value="Glyco_hydro_32"/>
</dbReference>
<dbReference type="EMBL" id="JBHSKY010000008">
    <property type="protein sequence ID" value="MFC5279194.1"/>
    <property type="molecule type" value="Genomic_DNA"/>
</dbReference>
<dbReference type="InterPro" id="IPR013148">
    <property type="entry name" value="Glyco_hydro_32_N"/>
</dbReference>
<dbReference type="InterPro" id="IPR018053">
    <property type="entry name" value="Glyco_hydro_32_AS"/>
</dbReference>
<dbReference type="InterPro" id="IPR013189">
    <property type="entry name" value="Glyco_hydro_32_C"/>
</dbReference>
<keyword evidence="9" id="KW-1185">Reference proteome</keyword>
<dbReference type="PANTHER" id="PTHR43101">
    <property type="entry name" value="BETA-FRUCTOSIDASE"/>
    <property type="match status" value="1"/>
</dbReference>
<proteinExistence type="inferred from homology"/>
<evidence type="ECO:0000256" key="3">
    <source>
        <dbReference type="ARBA" id="ARBA00022801"/>
    </source>
</evidence>
<comment type="similarity">
    <text evidence="1">Belongs to the glycosyl hydrolase 32 family.</text>
</comment>
<keyword evidence="4" id="KW-0326">Glycosidase</keyword>
<dbReference type="PANTHER" id="PTHR43101:SF1">
    <property type="entry name" value="BETA-FRUCTOSIDASE"/>
    <property type="match status" value="1"/>
</dbReference>
<dbReference type="Pfam" id="PF08244">
    <property type="entry name" value="Glyco_hydro_32C"/>
    <property type="match status" value="1"/>
</dbReference>
<dbReference type="GO" id="GO:0004564">
    <property type="term" value="F:beta-fructofuranosidase activity"/>
    <property type="evidence" value="ECO:0007669"/>
    <property type="project" value="UniProtKB-EC"/>
</dbReference>
<accession>A0ABD5R2V1</accession>
<dbReference type="EC" id="3.2.1.26" evidence="2"/>
<evidence type="ECO:0000313" key="9">
    <source>
        <dbReference type="Proteomes" id="UP001596118"/>
    </source>
</evidence>
<evidence type="ECO:0000259" key="6">
    <source>
        <dbReference type="Pfam" id="PF00251"/>
    </source>
</evidence>
<name>A0ABD5R2V1_9EURY</name>
<gene>
    <name evidence="8" type="ORF">ACFPM1_10570</name>
</gene>
<dbReference type="InterPro" id="IPR013320">
    <property type="entry name" value="ConA-like_dom_sf"/>
</dbReference>
<evidence type="ECO:0000256" key="4">
    <source>
        <dbReference type="ARBA" id="ARBA00023295"/>
    </source>
</evidence>
<evidence type="ECO:0000256" key="5">
    <source>
        <dbReference type="SAM" id="MobiDB-lite"/>
    </source>
</evidence>
<dbReference type="InterPro" id="IPR051214">
    <property type="entry name" value="GH32_Enzymes"/>
</dbReference>
<feature type="compositionally biased region" description="Basic and acidic residues" evidence="5">
    <location>
        <begin position="775"/>
        <end position="786"/>
    </location>
</feature>
<keyword evidence="3" id="KW-0378">Hydrolase</keyword>
<evidence type="ECO:0000259" key="7">
    <source>
        <dbReference type="Pfam" id="PF08244"/>
    </source>
</evidence>
<evidence type="ECO:0000256" key="2">
    <source>
        <dbReference type="ARBA" id="ARBA00012758"/>
    </source>
</evidence>
<protein>
    <recommendedName>
        <fullName evidence="2">beta-fructofuranosidase</fullName>
        <ecNumber evidence="2">3.2.1.26</ecNumber>
    </recommendedName>
</protein>
<feature type="region of interest" description="Disordered" evidence="5">
    <location>
        <begin position="1"/>
        <end position="58"/>
    </location>
</feature>
<dbReference type="SUPFAM" id="SSF75005">
    <property type="entry name" value="Arabinanase/levansucrase/invertase"/>
    <property type="match status" value="1"/>
</dbReference>
<dbReference type="SUPFAM" id="SSF52317">
    <property type="entry name" value="Class I glutamine amidotransferase-like"/>
    <property type="match status" value="1"/>
</dbReference>